<dbReference type="PATRIC" id="fig|760154.4.peg.299"/>
<dbReference type="OrthoDB" id="5368566at2"/>
<evidence type="ECO:0000313" key="1">
    <source>
        <dbReference type="EMBL" id="AFL67626.1"/>
    </source>
</evidence>
<protein>
    <submittedName>
        <fullName evidence="1">Uncharacterized protein</fullName>
    </submittedName>
</protein>
<proteinExistence type="predicted"/>
<evidence type="ECO:0000313" key="2">
    <source>
        <dbReference type="Proteomes" id="UP000006176"/>
    </source>
</evidence>
<dbReference type="STRING" id="760154.Sulba_0300"/>
<dbReference type="KEGG" id="sba:Sulba_0300"/>
<dbReference type="Proteomes" id="UP000006176">
    <property type="component" value="Chromosome"/>
</dbReference>
<dbReference type="HOGENOM" id="CLU_1011654_0_0_7"/>
<accession>I3XUK2</accession>
<dbReference type="EMBL" id="CP003333">
    <property type="protein sequence ID" value="AFL67626.1"/>
    <property type="molecule type" value="Genomic_DNA"/>
</dbReference>
<dbReference type="AlphaFoldDB" id="I3XUK2"/>
<sequence length="275" mass="30137">MKVLISKVLVGFLVMQGLLHAQVIPLDKSVVVMPLRYTYQVSREFYDEYSRAESSLKGYAHEKGSVSHNAQYREGYSGGSASASSKGSFDGKYDLKAKDEREFHASTDKVIVEKSFDSEKLTGIIESALSEGGVKLGMRNPEYAKAKTSEEAAKKAISKRAGDYVLTGDIVRMQLGGIRRVPDGTERRYAINATCKISIKITRASDSTSTFARTFTGKGSKTFDASEYIPTDEVIDMAVEDVALQITAALLGKRIANPSESDDEYQDSPGKRLVQ</sequence>
<keyword evidence="2" id="KW-1185">Reference proteome</keyword>
<reference evidence="1 2" key="1">
    <citation type="submission" date="2012-06" db="EMBL/GenBank/DDBJ databases">
        <title>Complete sequence of Sulfurospirillum barnesii SES-3.</title>
        <authorList>
            <consortium name="US DOE Joint Genome Institute"/>
            <person name="Lucas S."/>
            <person name="Han J."/>
            <person name="Lapidus A."/>
            <person name="Cheng J.-F."/>
            <person name="Goodwin L."/>
            <person name="Pitluck S."/>
            <person name="Peters L."/>
            <person name="Ovchinnikova G."/>
            <person name="Lu M."/>
            <person name="Detter J.C."/>
            <person name="Han C."/>
            <person name="Tapia R."/>
            <person name="Land M."/>
            <person name="Hauser L."/>
            <person name="Kyrpides N."/>
            <person name="Ivanova N."/>
            <person name="Pagani I."/>
            <person name="Stolz J."/>
            <person name="Arkin A."/>
            <person name="Dehal P."/>
            <person name="Oremland R."/>
            <person name="Saltikov C."/>
            <person name="Basu P."/>
            <person name="Hollibaugh J."/>
            <person name="Newman D."/>
            <person name="Stolyar S."/>
            <person name="Hazen T."/>
            <person name="Woyke T."/>
        </authorList>
    </citation>
    <scope>NUCLEOTIDE SEQUENCE [LARGE SCALE GENOMIC DNA]</scope>
    <source>
        <strain evidence="2">ATCC 700032 / DSM 10660 / SES-3</strain>
    </source>
</reference>
<name>I3XUK2_SULBS</name>
<gene>
    <name evidence="1" type="ordered locus">Sulba_0300</name>
</gene>
<organism evidence="1 2">
    <name type="scientific">Sulfurospirillum barnesii (strain ATCC 700032 / DSM 10660 / SES-3)</name>
    <dbReference type="NCBI Taxonomy" id="760154"/>
    <lineage>
        <taxon>Bacteria</taxon>
        <taxon>Pseudomonadati</taxon>
        <taxon>Campylobacterota</taxon>
        <taxon>Epsilonproteobacteria</taxon>
        <taxon>Campylobacterales</taxon>
        <taxon>Sulfurospirillaceae</taxon>
        <taxon>Sulfurospirillum</taxon>
    </lineage>
</organism>
<dbReference type="RefSeq" id="WP_014768507.1">
    <property type="nucleotide sequence ID" value="NC_018002.1"/>
</dbReference>